<reference evidence="1 2" key="1">
    <citation type="submission" date="2008-12" db="EMBL/GenBank/DDBJ databases">
        <authorList>
            <person name="Fulton L."/>
            <person name="Clifton S."/>
            <person name="Fulton B."/>
            <person name="Xu J."/>
            <person name="Minx P."/>
            <person name="Pepin K.H."/>
            <person name="Johnson M."/>
            <person name="Bhonagiri V."/>
            <person name="Nash W.E."/>
            <person name="Mardis E.R."/>
            <person name="Wilson R.K."/>
        </authorList>
    </citation>
    <scope>NUCLEOTIDE SEQUENCE [LARGE SCALE GENOMIC DNA]</scope>
    <source>
        <strain evidence="1 2">DSM 18228</strain>
    </source>
</reference>
<keyword evidence="2" id="KW-1185">Reference proteome</keyword>
<organism evidence="1 2">
    <name type="scientific">Phocaeicola coprophilus DSM 18228 = JCM 13818</name>
    <dbReference type="NCBI Taxonomy" id="547042"/>
    <lineage>
        <taxon>Bacteria</taxon>
        <taxon>Pseudomonadati</taxon>
        <taxon>Bacteroidota</taxon>
        <taxon>Bacteroidia</taxon>
        <taxon>Bacteroidales</taxon>
        <taxon>Bacteroidaceae</taxon>
        <taxon>Phocaeicola</taxon>
    </lineage>
</organism>
<name>S0FAH0_9BACT</name>
<evidence type="ECO:0000313" key="2">
    <source>
        <dbReference type="Proteomes" id="UP000014073"/>
    </source>
</evidence>
<sequence>MGVVAVPAQVVAGQIDQHYVLGVFFRISQQGSGQSFISLFVSAPAGCSGNGVDRRFSILDLAVGFRRGTEDAEAPEVKIEQVRRRVDAPQCPVKSEVVSFVTLDEPAGKYDLEYISPQAMGNSLADIRLVFFVGQGTGGFAYGTEGIRGIVAVVDRLFDFLDVARFSVSLKFHKYHLAFEIIEHDQILVEDVEDFGRIVLRVAAVFHRNLFKVADGIECRVSVDTAVTGVFAFHAEAPEEFPEGIFHPEFCTQGFLFAAFVGKHGGYGSVIDREACNGVQTDERTVVFHSVIVGAFQQDALRKQVAHLQVRADGSVQVAGQYLVAGGISKCFHC</sequence>
<gene>
    <name evidence="1" type="ORF">BACCOPRO_02960</name>
</gene>
<proteinExistence type="predicted"/>
<protein>
    <submittedName>
        <fullName evidence="1">Uncharacterized protein</fullName>
    </submittedName>
</protein>
<dbReference type="HOGENOM" id="CLU_830683_0_0_10"/>
<evidence type="ECO:0000313" key="1">
    <source>
        <dbReference type="EMBL" id="EEF77438.1"/>
    </source>
</evidence>
<dbReference type="eggNOG" id="ENOG5030W4X">
    <property type="taxonomic scope" value="Bacteria"/>
</dbReference>
<comment type="caution">
    <text evidence="1">The sequence shown here is derived from an EMBL/GenBank/DDBJ whole genome shotgun (WGS) entry which is preliminary data.</text>
</comment>
<accession>S0FAH0</accession>
<dbReference type="AlphaFoldDB" id="S0FAH0"/>
<dbReference type="EMBL" id="ACBW01000190">
    <property type="protein sequence ID" value="EEF77438.1"/>
    <property type="molecule type" value="Genomic_DNA"/>
</dbReference>
<dbReference type="Proteomes" id="UP000014073">
    <property type="component" value="Unassembled WGS sequence"/>
</dbReference>
<dbReference type="STRING" id="547042.BACCOPRO_02960"/>